<keyword evidence="7" id="KW-0444">Lipid biosynthesis</keyword>
<keyword evidence="15" id="KW-0464">Manganese</keyword>
<protein>
    <recommendedName>
        <fullName evidence="5">Phosphatidylcholine synthase</fullName>
        <ecNumber evidence="4">2.7.8.24</ecNumber>
    </recommendedName>
    <alternativeName>
        <fullName evidence="17">CDP-diglyceride-choline O-phosphatidyltransferase</fullName>
    </alternativeName>
</protein>
<feature type="transmembrane region" description="Helical" evidence="18">
    <location>
        <begin position="201"/>
        <end position="220"/>
    </location>
</feature>
<evidence type="ECO:0000256" key="4">
    <source>
        <dbReference type="ARBA" id="ARBA00013195"/>
    </source>
</evidence>
<keyword evidence="8" id="KW-0997">Cell inner membrane</keyword>
<dbReference type="InterPro" id="IPR026027">
    <property type="entry name" value="PcS"/>
</dbReference>
<evidence type="ECO:0000256" key="10">
    <source>
        <dbReference type="ARBA" id="ARBA00022692"/>
    </source>
</evidence>
<gene>
    <name evidence="19" type="ORF">L0M99_00015</name>
</gene>
<keyword evidence="16" id="KW-1208">Phospholipid metabolism</keyword>
<keyword evidence="9" id="KW-0808">Transferase</keyword>
<evidence type="ECO:0000313" key="20">
    <source>
        <dbReference type="Proteomes" id="UP001200537"/>
    </source>
</evidence>
<dbReference type="RefSeq" id="WP_238127340.1">
    <property type="nucleotide sequence ID" value="NZ_JAGZYF010000013.1"/>
</dbReference>
<comment type="caution">
    <text evidence="19">The sequence shown here is derived from an EMBL/GenBank/DDBJ whole genome shotgun (WGS) entry which is preliminary data.</text>
</comment>
<evidence type="ECO:0000256" key="14">
    <source>
        <dbReference type="ARBA" id="ARBA00023209"/>
    </source>
</evidence>
<evidence type="ECO:0000256" key="9">
    <source>
        <dbReference type="ARBA" id="ARBA00022679"/>
    </source>
</evidence>
<dbReference type="PIRSF" id="PIRSF000851">
    <property type="entry name" value="PcS"/>
    <property type="match status" value="1"/>
</dbReference>
<evidence type="ECO:0000256" key="11">
    <source>
        <dbReference type="ARBA" id="ARBA00022989"/>
    </source>
</evidence>
<comment type="cofactor">
    <cofactor evidence="2">
        <name>Mn(2+)</name>
        <dbReference type="ChEBI" id="CHEBI:29035"/>
    </cofactor>
</comment>
<keyword evidence="14" id="KW-0594">Phospholipid biosynthesis</keyword>
<evidence type="ECO:0000256" key="5">
    <source>
        <dbReference type="ARBA" id="ARBA00015623"/>
    </source>
</evidence>
<feature type="transmembrane region" description="Helical" evidence="18">
    <location>
        <begin position="226"/>
        <end position="248"/>
    </location>
</feature>
<evidence type="ECO:0000256" key="1">
    <source>
        <dbReference type="ARBA" id="ARBA00000958"/>
    </source>
</evidence>
<evidence type="ECO:0000256" key="6">
    <source>
        <dbReference type="ARBA" id="ARBA00022475"/>
    </source>
</evidence>
<evidence type="ECO:0000313" key="19">
    <source>
        <dbReference type="EMBL" id="MCG4616881.1"/>
    </source>
</evidence>
<evidence type="ECO:0000256" key="15">
    <source>
        <dbReference type="ARBA" id="ARBA00023211"/>
    </source>
</evidence>
<evidence type="ECO:0000256" key="18">
    <source>
        <dbReference type="SAM" id="Phobius"/>
    </source>
</evidence>
<feature type="transmembrane region" description="Helical" evidence="18">
    <location>
        <begin position="147"/>
        <end position="164"/>
    </location>
</feature>
<keyword evidence="13 18" id="KW-0472">Membrane</keyword>
<sequence length="265" mass="30368">MEQIPATVDSQFTRSDYLKAWAVHVFTASGVVWAGCAVLALMRHDYLQMWGWLAISLIVDGLDGTLARRYRVKEVIPWFDGSALDLIVDYLTWTFIPAIFMSQTLVFAPGIPGKGMDLVVTELLMVAVCASSMFCYCNKKAKSSDNYFVGFPAAWNIVILYLYLVALPWWFNLTIVLLFIVLTLSPLTFCHPFRVEKLRWLNILSVVIWLACIIWLTIYFPERNPLVWWAWWISGVYFIGNGVIRTFVGPQAPRKQTQLKHKNVS</sequence>
<comment type="subcellular location">
    <subcellularLocation>
        <location evidence="3">Cell inner membrane</location>
        <topology evidence="3">Multi-pass membrane protein</topology>
    </subcellularLocation>
</comment>
<comment type="catalytic activity">
    <reaction evidence="1">
        <text>a CDP-1,2-diacyl-sn-glycerol + choline = a 1,2-diacyl-sn-glycero-3-phosphocholine + CMP + H(+)</text>
        <dbReference type="Rhea" id="RHEA:14597"/>
        <dbReference type="ChEBI" id="CHEBI:15354"/>
        <dbReference type="ChEBI" id="CHEBI:15378"/>
        <dbReference type="ChEBI" id="CHEBI:57643"/>
        <dbReference type="ChEBI" id="CHEBI:58332"/>
        <dbReference type="ChEBI" id="CHEBI:60377"/>
        <dbReference type="EC" id="2.7.8.24"/>
    </reaction>
</comment>
<dbReference type="GO" id="GO:0005886">
    <property type="term" value="C:plasma membrane"/>
    <property type="evidence" value="ECO:0007669"/>
    <property type="project" value="UniProtKB-SubCell"/>
</dbReference>
<evidence type="ECO:0000256" key="3">
    <source>
        <dbReference type="ARBA" id="ARBA00004429"/>
    </source>
</evidence>
<dbReference type="EMBL" id="JAKNHJ010000001">
    <property type="protein sequence ID" value="MCG4616881.1"/>
    <property type="molecule type" value="Genomic_DNA"/>
</dbReference>
<evidence type="ECO:0000256" key="12">
    <source>
        <dbReference type="ARBA" id="ARBA00023098"/>
    </source>
</evidence>
<keyword evidence="11 18" id="KW-1133">Transmembrane helix</keyword>
<evidence type="ECO:0000256" key="16">
    <source>
        <dbReference type="ARBA" id="ARBA00023264"/>
    </source>
</evidence>
<dbReference type="GO" id="GO:0050520">
    <property type="term" value="F:phosphatidylcholine synthase activity"/>
    <property type="evidence" value="ECO:0007669"/>
    <property type="project" value="UniProtKB-EC"/>
</dbReference>
<evidence type="ECO:0000256" key="13">
    <source>
        <dbReference type="ARBA" id="ARBA00023136"/>
    </source>
</evidence>
<proteinExistence type="predicted"/>
<dbReference type="AlphaFoldDB" id="A0AAJ1EX67"/>
<dbReference type="Gene3D" id="1.20.120.1760">
    <property type="match status" value="1"/>
</dbReference>
<keyword evidence="10 18" id="KW-0812">Transmembrane</keyword>
<accession>A0AAJ1EX67</accession>
<reference evidence="19" key="1">
    <citation type="submission" date="2022-01" db="EMBL/GenBank/DDBJ databases">
        <title>Collection of gut derived symbiotic bacterial strains cultured from healthy donors.</title>
        <authorList>
            <person name="Lin H."/>
            <person name="Kohout C."/>
            <person name="Waligurski E."/>
            <person name="Pamer E.G."/>
        </authorList>
    </citation>
    <scope>NUCLEOTIDE SEQUENCE</scope>
    <source>
        <strain evidence="19">DFI.7.46</strain>
    </source>
</reference>
<feature type="transmembrane region" description="Helical" evidence="18">
    <location>
        <begin position="87"/>
        <end position="106"/>
    </location>
</feature>
<feature type="transmembrane region" description="Helical" evidence="18">
    <location>
        <begin position="170"/>
        <end position="189"/>
    </location>
</feature>
<evidence type="ECO:0000256" key="17">
    <source>
        <dbReference type="ARBA" id="ARBA00033321"/>
    </source>
</evidence>
<evidence type="ECO:0000256" key="7">
    <source>
        <dbReference type="ARBA" id="ARBA00022516"/>
    </source>
</evidence>
<evidence type="ECO:0000256" key="8">
    <source>
        <dbReference type="ARBA" id="ARBA00022519"/>
    </source>
</evidence>
<dbReference type="EC" id="2.7.8.24" evidence="4"/>
<feature type="transmembrane region" description="Helical" evidence="18">
    <location>
        <begin position="118"/>
        <end position="135"/>
    </location>
</feature>
<keyword evidence="6" id="KW-1003">Cell membrane</keyword>
<dbReference type="GO" id="GO:0008654">
    <property type="term" value="P:phospholipid biosynthetic process"/>
    <property type="evidence" value="ECO:0007669"/>
    <property type="project" value="UniProtKB-KW"/>
</dbReference>
<organism evidence="19 20">
    <name type="scientific">Varibaculum cambriense</name>
    <dbReference type="NCBI Taxonomy" id="184870"/>
    <lineage>
        <taxon>Bacteria</taxon>
        <taxon>Bacillati</taxon>
        <taxon>Actinomycetota</taxon>
        <taxon>Actinomycetes</taxon>
        <taxon>Actinomycetales</taxon>
        <taxon>Actinomycetaceae</taxon>
        <taxon>Varibaculum</taxon>
    </lineage>
</organism>
<dbReference type="InterPro" id="IPR043130">
    <property type="entry name" value="CDP-OH_PTrfase_TM_dom"/>
</dbReference>
<name>A0AAJ1EX67_9ACTO</name>
<evidence type="ECO:0000256" key="2">
    <source>
        <dbReference type="ARBA" id="ARBA00001936"/>
    </source>
</evidence>
<dbReference type="Proteomes" id="UP001200537">
    <property type="component" value="Unassembled WGS sequence"/>
</dbReference>
<feature type="transmembrane region" description="Helical" evidence="18">
    <location>
        <begin position="21"/>
        <end position="41"/>
    </location>
</feature>
<keyword evidence="12" id="KW-0443">Lipid metabolism</keyword>